<keyword evidence="6" id="KW-0547">Nucleotide-binding</keyword>
<keyword evidence="5" id="KW-0493">Microtubule</keyword>
<evidence type="ECO:0000256" key="10">
    <source>
        <dbReference type="ARBA" id="ARBA00023273"/>
    </source>
</evidence>
<evidence type="ECO:0000256" key="9">
    <source>
        <dbReference type="ARBA" id="ARBA00023212"/>
    </source>
</evidence>
<evidence type="ECO:0000313" key="11">
    <source>
        <dbReference type="EMBL" id="GLI62573.1"/>
    </source>
</evidence>
<organism evidence="11 12">
    <name type="scientific">Volvox africanus</name>
    <dbReference type="NCBI Taxonomy" id="51714"/>
    <lineage>
        <taxon>Eukaryota</taxon>
        <taxon>Viridiplantae</taxon>
        <taxon>Chlorophyta</taxon>
        <taxon>core chlorophytes</taxon>
        <taxon>Chlorophyceae</taxon>
        <taxon>CS clade</taxon>
        <taxon>Chlamydomonadales</taxon>
        <taxon>Volvocaceae</taxon>
        <taxon>Volvox</taxon>
    </lineage>
</organism>
<evidence type="ECO:0000256" key="4">
    <source>
        <dbReference type="ARBA" id="ARBA00022598"/>
    </source>
</evidence>
<keyword evidence="12" id="KW-1185">Reference proteome</keyword>
<evidence type="ECO:0000256" key="5">
    <source>
        <dbReference type="ARBA" id="ARBA00022701"/>
    </source>
</evidence>
<keyword evidence="7" id="KW-0067">ATP-binding</keyword>
<accession>A0ABQ5RZ98</accession>
<keyword evidence="3" id="KW-0963">Cytoplasm</keyword>
<evidence type="ECO:0000256" key="1">
    <source>
        <dbReference type="ARBA" id="ARBA00004120"/>
    </source>
</evidence>
<evidence type="ECO:0000256" key="6">
    <source>
        <dbReference type="ARBA" id="ARBA00022741"/>
    </source>
</evidence>
<dbReference type="PANTHER" id="PTHR12241:SF31">
    <property type="entry name" value="POLYGLUTAMYLASE COMPLEX SUBUNIT TTLL1"/>
    <property type="match status" value="1"/>
</dbReference>
<dbReference type="Pfam" id="PF03133">
    <property type="entry name" value="TTL"/>
    <property type="match status" value="1"/>
</dbReference>
<comment type="subcellular location">
    <subcellularLocation>
        <location evidence="1">Cytoplasm</location>
        <location evidence="1">Cytoskeleton</location>
        <location evidence="1">Cilium basal body</location>
    </subcellularLocation>
</comment>
<keyword evidence="10" id="KW-0966">Cell projection</keyword>
<proteinExistence type="inferred from homology"/>
<evidence type="ECO:0000256" key="7">
    <source>
        <dbReference type="ARBA" id="ARBA00022840"/>
    </source>
</evidence>
<keyword evidence="9" id="KW-0206">Cytoskeleton</keyword>
<comment type="similarity">
    <text evidence="2">Belongs to the tubulin polyglutamylase family.</text>
</comment>
<dbReference type="Proteomes" id="UP001165090">
    <property type="component" value="Unassembled WGS sequence"/>
</dbReference>
<evidence type="ECO:0000256" key="2">
    <source>
        <dbReference type="ARBA" id="ARBA00006118"/>
    </source>
</evidence>
<comment type="caution">
    <text evidence="11">The sequence shown here is derived from an EMBL/GenBank/DDBJ whole genome shotgun (WGS) entry which is preliminary data.</text>
</comment>
<name>A0ABQ5RZ98_9CHLO</name>
<protein>
    <recommendedName>
        <fullName evidence="13">Tubulin tyrosine ligase</fullName>
    </recommendedName>
</protein>
<evidence type="ECO:0000256" key="3">
    <source>
        <dbReference type="ARBA" id="ARBA00022490"/>
    </source>
</evidence>
<gene>
    <name evidence="11" type="ORF">VaNZ11_005247</name>
</gene>
<keyword evidence="8" id="KW-0969">Cilium</keyword>
<dbReference type="SUPFAM" id="SSF56059">
    <property type="entry name" value="Glutathione synthetase ATP-binding domain-like"/>
    <property type="match status" value="1"/>
</dbReference>
<evidence type="ECO:0000256" key="8">
    <source>
        <dbReference type="ARBA" id="ARBA00023069"/>
    </source>
</evidence>
<keyword evidence="4" id="KW-0436">Ligase</keyword>
<feature type="non-terminal residue" evidence="11">
    <location>
        <position position="408"/>
    </location>
</feature>
<evidence type="ECO:0008006" key="13">
    <source>
        <dbReference type="Google" id="ProtNLM"/>
    </source>
</evidence>
<dbReference type="Gene3D" id="3.30.470.20">
    <property type="entry name" value="ATP-grasp fold, B domain"/>
    <property type="match status" value="1"/>
</dbReference>
<evidence type="ECO:0000313" key="12">
    <source>
        <dbReference type="Proteomes" id="UP001165090"/>
    </source>
</evidence>
<reference evidence="11 12" key="1">
    <citation type="journal article" date="2023" name="IScience">
        <title>Expanded male sex-determining region conserved during the evolution of homothallism in the green alga Volvox.</title>
        <authorList>
            <person name="Yamamoto K."/>
            <person name="Matsuzaki R."/>
            <person name="Mahakham W."/>
            <person name="Heman W."/>
            <person name="Sekimoto H."/>
            <person name="Kawachi M."/>
            <person name="Minakuchi Y."/>
            <person name="Toyoda A."/>
            <person name="Nozaki H."/>
        </authorList>
    </citation>
    <scope>NUCLEOTIDE SEQUENCE [LARGE SCALE GENOMIC DNA]</scope>
    <source>
        <strain evidence="11 12">NIES-4468</strain>
    </source>
</reference>
<dbReference type="InterPro" id="IPR004344">
    <property type="entry name" value="TTL/TTLL_fam"/>
</dbReference>
<dbReference type="PANTHER" id="PTHR12241">
    <property type="entry name" value="TUBULIN POLYGLUTAMYLASE"/>
    <property type="match status" value="1"/>
</dbReference>
<dbReference type="PROSITE" id="PS51221">
    <property type="entry name" value="TTL"/>
    <property type="match status" value="1"/>
</dbReference>
<dbReference type="EMBL" id="BSDZ01000013">
    <property type="protein sequence ID" value="GLI62573.1"/>
    <property type="molecule type" value="Genomic_DNA"/>
</dbReference>
<sequence length="408" mass="46790">MGVRWKCDLDKPVLISNFRRRGWIDVTSEVDDTDGWDLWWANVQNIKALFADVLTRLQPHQRVNHFPNHFELTRKDLMVKNIKRYQKQIKREGGNPDDLDIIPTTFVLPQDYMLFAEEFRRCSQQQHQQAGGAGSSGGVVGATWIMKPSSRSQGKGIFLINRLSQIKQWSVASLPPALRSGADNYVVSRYIDNPLLIGGKKFDMRIYVVVTSFKPLKVYMSRLGFGRFCNVKYSAEVGELCNEFMHLTNVAIQQHGEDYNEQHGNKWPLDLMRLYLEGTRGVEATDRLFADIEGVILKSLRACQNIIVNDRHCFELYGYDIIVDVNLKPWLIEVNASPSLTTTTQADRLLKHRVISDTLNIVTPPDWLAITDPATLPPEMRDMDATEYAFREQVGSMRLICDESEDYQ</sequence>